<proteinExistence type="predicted"/>
<keyword evidence="1" id="KW-1133">Transmembrane helix</keyword>
<dbReference type="InterPro" id="IPR025634">
    <property type="entry name" value="DUF4292"/>
</dbReference>
<keyword evidence="1" id="KW-0812">Transmembrane</keyword>
<evidence type="ECO:0000256" key="1">
    <source>
        <dbReference type="SAM" id="Phobius"/>
    </source>
</evidence>
<protein>
    <submittedName>
        <fullName evidence="2">DUF4292 domain-containing protein</fullName>
    </submittedName>
</protein>
<keyword evidence="3" id="KW-1185">Reference proteome</keyword>
<dbReference type="EMBL" id="SJSA01000001">
    <property type="protein sequence ID" value="TGG39978.1"/>
    <property type="molecule type" value="Genomic_DNA"/>
</dbReference>
<comment type="caution">
    <text evidence="2">The sequence shown here is derived from an EMBL/GenBank/DDBJ whole genome shotgun (WGS) entry which is preliminary data.</text>
</comment>
<dbReference type="Pfam" id="PF14125">
    <property type="entry name" value="DUF4292"/>
    <property type="match status" value="1"/>
</dbReference>
<sequence>MIPTMSSCSARCVTRHISLNRDYYIMSYLRLLFITSIILLLGACGSSRKASQTGGAGTYVPAGDNDSGYMRWDDIRIPVNVNIEKPKSLRVSGTMTMVRDKSIHLSLRFFGMEVAAAYVTGDSVFAYAKMQRVYVAESIRDALGGVNATVGDVQSLLLGSPVSLPEAVGGAGIDVTALESTGQPLSVSVSLPSGRTASVEYTPLESLPLASDLRVSASSGKHELAASIEYDWRKAEVDKGNIRTFSIPRNYQRIKGSSLLRSLTRL</sequence>
<dbReference type="AlphaFoldDB" id="A0A4Z0V982"/>
<gene>
    <name evidence="2" type="ORF">EZ315_04420</name>
</gene>
<evidence type="ECO:0000313" key="3">
    <source>
        <dbReference type="Proteomes" id="UP000297635"/>
    </source>
</evidence>
<name>A0A4Z0V982_9BACT</name>
<organism evidence="2 3">
    <name type="scientific">Duncaniella freteri</name>
    <dbReference type="NCBI Taxonomy" id="2530391"/>
    <lineage>
        <taxon>Bacteria</taxon>
        <taxon>Pseudomonadati</taxon>
        <taxon>Bacteroidota</taxon>
        <taxon>Bacteroidia</taxon>
        <taxon>Bacteroidales</taxon>
        <taxon>Muribaculaceae</taxon>
        <taxon>Duncaniella</taxon>
    </lineage>
</organism>
<feature type="transmembrane region" description="Helical" evidence="1">
    <location>
        <begin position="23"/>
        <end position="43"/>
    </location>
</feature>
<dbReference type="Proteomes" id="UP000297635">
    <property type="component" value="Unassembled WGS sequence"/>
</dbReference>
<evidence type="ECO:0000313" key="2">
    <source>
        <dbReference type="EMBL" id="TGG39978.1"/>
    </source>
</evidence>
<reference evidence="2 3" key="1">
    <citation type="submission" date="2019-02" db="EMBL/GenBank/DDBJ databases">
        <title>Isolation and identification of novel species under the genus Muribaculum.</title>
        <authorList>
            <person name="Miyake S."/>
            <person name="Ding Y."/>
            <person name="Low A."/>
            <person name="Soh M."/>
            <person name="Seedorf H."/>
        </authorList>
    </citation>
    <scope>NUCLEOTIDE SEQUENCE [LARGE SCALE GENOMIC DNA]</scope>
    <source>
        <strain evidence="2 3">TLL-A3</strain>
    </source>
</reference>
<accession>A0A4Z0V982</accession>
<keyword evidence="1" id="KW-0472">Membrane</keyword>